<gene>
    <name evidence="4" type="ORF">N7509_001675</name>
</gene>
<evidence type="ECO:0000313" key="5">
    <source>
        <dbReference type="Proteomes" id="UP001147747"/>
    </source>
</evidence>
<name>A0A9W9W7E5_9EURO</name>
<dbReference type="PRINTS" id="PR00081">
    <property type="entry name" value="GDHRDH"/>
</dbReference>
<protein>
    <submittedName>
        <fullName evidence="4">Short chain type dehydrogenase</fullName>
    </submittedName>
</protein>
<dbReference type="Proteomes" id="UP001147747">
    <property type="component" value="Unassembled WGS sequence"/>
</dbReference>
<dbReference type="EMBL" id="JAPZBU010000004">
    <property type="protein sequence ID" value="KAJ5407792.1"/>
    <property type="molecule type" value="Genomic_DNA"/>
</dbReference>
<sequence length="288" mass="31436">MALQGKVALLTGASMGIGEAIASSLVEAGANVILFSRSEDKLRQLKEQLSVKSDVKITYRAVDVGNYEEVDAAVSSSIKEIGEIDILINNAGLAIGAPSIFSDLKPTDIMTMNNTNINGYMFMAHSVLNRSMMTRKAGTILNITSITGLEVPPFPGEAVYHANKACQEAFTNALRNELSGTDIRVLALRPGVVATNFHSLRVGHDKKMYDEFIEGYEPLLAQDIAQGAIYMLQQPLNISVKALDIVPSGMTPWISESPMYCASAVCLLYKLAQRSINVFDRTWNERKE</sequence>
<evidence type="ECO:0000256" key="3">
    <source>
        <dbReference type="RuleBase" id="RU000363"/>
    </source>
</evidence>
<evidence type="ECO:0000313" key="4">
    <source>
        <dbReference type="EMBL" id="KAJ5407792.1"/>
    </source>
</evidence>
<evidence type="ECO:0000256" key="1">
    <source>
        <dbReference type="ARBA" id="ARBA00006484"/>
    </source>
</evidence>
<dbReference type="PANTHER" id="PTHR42901">
    <property type="entry name" value="ALCOHOL DEHYDROGENASE"/>
    <property type="match status" value="1"/>
</dbReference>
<proteinExistence type="inferred from homology"/>
<dbReference type="RefSeq" id="XP_056492107.1">
    <property type="nucleotide sequence ID" value="XM_056626312.1"/>
</dbReference>
<keyword evidence="2" id="KW-0560">Oxidoreductase</keyword>
<dbReference type="PRINTS" id="PR00080">
    <property type="entry name" value="SDRFAMILY"/>
</dbReference>
<dbReference type="FunFam" id="3.40.50.720:FF:000047">
    <property type="entry name" value="NADP-dependent L-serine/L-allo-threonine dehydrogenase"/>
    <property type="match status" value="1"/>
</dbReference>
<keyword evidence="5" id="KW-1185">Reference proteome</keyword>
<dbReference type="Gene3D" id="3.40.50.720">
    <property type="entry name" value="NAD(P)-binding Rossmann-like Domain"/>
    <property type="match status" value="1"/>
</dbReference>
<reference evidence="4" key="1">
    <citation type="submission" date="2022-12" db="EMBL/GenBank/DDBJ databases">
        <authorList>
            <person name="Petersen C."/>
        </authorList>
    </citation>
    <scope>NUCLEOTIDE SEQUENCE</scope>
    <source>
        <strain evidence="4">IBT 29677</strain>
    </source>
</reference>
<dbReference type="InterPro" id="IPR036291">
    <property type="entry name" value="NAD(P)-bd_dom_sf"/>
</dbReference>
<comment type="similarity">
    <text evidence="1 3">Belongs to the short-chain dehydrogenases/reductases (SDR) family.</text>
</comment>
<dbReference type="GeneID" id="81365292"/>
<evidence type="ECO:0000256" key="2">
    <source>
        <dbReference type="ARBA" id="ARBA00023002"/>
    </source>
</evidence>
<comment type="caution">
    <text evidence="4">The sequence shown here is derived from an EMBL/GenBank/DDBJ whole genome shotgun (WGS) entry which is preliminary data.</text>
</comment>
<accession>A0A9W9W7E5</accession>
<dbReference type="PANTHER" id="PTHR42901:SF1">
    <property type="entry name" value="ALCOHOL DEHYDROGENASE"/>
    <property type="match status" value="1"/>
</dbReference>
<dbReference type="AlphaFoldDB" id="A0A9W9W7E5"/>
<dbReference type="SUPFAM" id="SSF51735">
    <property type="entry name" value="NAD(P)-binding Rossmann-fold domains"/>
    <property type="match status" value="1"/>
</dbReference>
<dbReference type="Pfam" id="PF00106">
    <property type="entry name" value="adh_short"/>
    <property type="match status" value="1"/>
</dbReference>
<dbReference type="OrthoDB" id="1933717at2759"/>
<organism evidence="4 5">
    <name type="scientific">Penicillium cosmopolitanum</name>
    <dbReference type="NCBI Taxonomy" id="1131564"/>
    <lineage>
        <taxon>Eukaryota</taxon>
        <taxon>Fungi</taxon>
        <taxon>Dikarya</taxon>
        <taxon>Ascomycota</taxon>
        <taxon>Pezizomycotina</taxon>
        <taxon>Eurotiomycetes</taxon>
        <taxon>Eurotiomycetidae</taxon>
        <taxon>Eurotiales</taxon>
        <taxon>Aspergillaceae</taxon>
        <taxon>Penicillium</taxon>
    </lineage>
</organism>
<dbReference type="InterPro" id="IPR002347">
    <property type="entry name" value="SDR_fam"/>
</dbReference>
<reference evidence="4" key="2">
    <citation type="journal article" date="2023" name="IMA Fungus">
        <title>Comparative genomic study of the Penicillium genus elucidates a diverse pangenome and 15 lateral gene transfer events.</title>
        <authorList>
            <person name="Petersen C."/>
            <person name="Sorensen T."/>
            <person name="Nielsen M.R."/>
            <person name="Sondergaard T.E."/>
            <person name="Sorensen J.L."/>
            <person name="Fitzpatrick D.A."/>
            <person name="Frisvad J.C."/>
            <person name="Nielsen K.L."/>
        </authorList>
    </citation>
    <scope>NUCLEOTIDE SEQUENCE</scope>
    <source>
        <strain evidence="4">IBT 29677</strain>
    </source>
</reference>
<dbReference type="GO" id="GO:0016616">
    <property type="term" value="F:oxidoreductase activity, acting on the CH-OH group of donors, NAD or NADP as acceptor"/>
    <property type="evidence" value="ECO:0007669"/>
    <property type="project" value="UniProtKB-ARBA"/>
</dbReference>